<dbReference type="Proteomes" id="UP000824540">
    <property type="component" value="Unassembled WGS sequence"/>
</dbReference>
<accession>A0A8T2NSQ2</accession>
<reference evidence="1" key="1">
    <citation type="thesis" date="2021" institute="BYU ScholarsArchive" country="Provo, UT, USA">
        <title>Applications of and Algorithms for Genome Assembly and Genomic Analyses with an Emphasis on Marine Teleosts.</title>
        <authorList>
            <person name="Pickett B.D."/>
        </authorList>
    </citation>
    <scope>NUCLEOTIDE SEQUENCE</scope>
    <source>
        <strain evidence="1">HI-2016</strain>
    </source>
</reference>
<gene>
    <name evidence="1" type="ORF">JZ751_014163</name>
</gene>
<name>A0A8T2NSQ2_9TELE</name>
<keyword evidence="2" id="KW-1185">Reference proteome</keyword>
<dbReference type="EMBL" id="JAFBMS010000024">
    <property type="protein sequence ID" value="KAG9343184.1"/>
    <property type="molecule type" value="Genomic_DNA"/>
</dbReference>
<evidence type="ECO:0000313" key="1">
    <source>
        <dbReference type="EMBL" id="KAG9343184.1"/>
    </source>
</evidence>
<comment type="caution">
    <text evidence="1">The sequence shown here is derived from an EMBL/GenBank/DDBJ whole genome shotgun (WGS) entry which is preliminary data.</text>
</comment>
<proteinExistence type="predicted"/>
<evidence type="ECO:0000313" key="2">
    <source>
        <dbReference type="Proteomes" id="UP000824540"/>
    </source>
</evidence>
<sequence>MNPSYEIGEIKTLRPVVPSPTPHPPPPTSQILQMRQRVYLGSGSSGSKGGLGLLGVKDSNAYYPLWEIWTRDVSGLRGRWKGFQASRRYAPQGGATVRGHCRALISPGHIARLFRSSYRVARGT</sequence>
<dbReference type="AlphaFoldDB" id="A0A8T2NSQ2"/>
<organism evidence="1 2">
    <name type="scientific">Albula glossodonta</name>
    <name type="common">roundjaw bonefish</name>
    <dbReference type="NCBI Taxonomy" id="121402"/>
    <lineage>
        <taxon>Eukaryota</taxon>
        <taxon>Metazoa</taxon>
        <taxon>Chordata</taxon>
        <taxon>Craniata</taxon>
        <taxon>Vertebrata</taxon>
        <taxon>Euteleostomi</taxon>
        <taxon>Actinopterygii</taxon>
        <taxon>Neopterygii</taxon>
        <taxon>Teleostei</taxon>
        <taxon>Albuliformes</taxon>
        <taxon>Albulidae</taxon>
        <taxon>Albula</taxon>
    </lineage>
</organism>
<protein>
    <submittedName>
        <fullName evidence="1">Uncharacterized protein</fullName>
    </submittedName>
</protein>